<comment type="caution">
    <text evidence="5">The sequence shown here is derived from an EMBL/GenBank/DDBJ whole genome shotgun (WGS) entry which is preliminary data.</text>
</comment>
<feature type="domain" description="HTH luxR-type" evidence="4">
    <location>
        <begin position="165"/>
        <end position="230"/>
    </location>
</feature>
<dbReference type="InterPro" id="IPR036693">
    <property type="entry name" value="TF_LuxR_autoind-bd_dom_sf"/>
</dbReference>
<evidence type="ECO:0000259" key="4">
    <source>
        <dbReference type="PROSITE" id="PS50043"/>
    </source>
</evidence>
<dbReference type="RefSeq" id="WP_346336590.1">
    <property type="nucleotide sequence ID" value="NZ_JBBYXI010000002.1"/>
</dbReference>
<dbReference type="Pfam" id="PF03472">
    <property type="entry name" value="Autoind_bind"/>
    <property type="match status" value="1"/>
</dbReference>
<keyword evidence="1" id="KW-0805">Transcription regulation</keyword>
<dbReference type="SMART" id="SM00421">
    <property type="entry name" value="HTH_LUXR"/>
    <property type="match status" value="1"/>
</dbReference>
<dbReference type="PANTHER" id="PTHR44688:SF16">
    <property type="entry name" value="DNA-BINDING TRANSCRIPTIONAL ACTIVATOR DEVR_DOSR"/>
    <property type="match status" value="1"/>
</dbReference>
<sequence length="232" mass="26003">MNTAFEHLIDSVGAPISETGLRHILHKFASECGSKYFCYLDMRNGENFVVSNYPKEWQGIYFEKNYFRVDPVVTQAKRGSYIYNWASADNEKNTSRDVANFFGDATEFGIRSGFSITVPTGFGHKAIITVASDLKDLSTAHTMNPQLAMVAATMIHKSLNHGETDIKREINLTPREATCLRWLSEGKSMQEISDILGIGARSVRFYLDEAKTKLSAINTVQAVYIATRLNLI</sequence>
<name>A0ABV0BJY5_9HYPH</name>
<dbReference type="Proteomes" id="UP001418637">
    <property type="component" value="Unassembled WGS sequence"/>
</dbReference>
<organism evidence="5 6">
    <name type="scientific">Hohaiivirga grylli</name>
    <dbReference type="NCBI Taxonomy" id="3133970"/>
    <lineage>
        <taxon>Bacteria</taxon>
        <taxon>Pseudomonadati</taxon>
        <taxon>Pseudomonadota</taxon>
        <taxon>Alphaproteobacteria</taxon>
        <taxon>Hyphomicrobiales</taxon>
        <taxon>Methylobacteriaceae</taxon>
        <taxon>Hohaiivirga</taxon>
    </lineage>
</organism>
<dbReference type="SUPFAM" id="SSF46894">
    <property type="entry name" value="C-terminal effector domain of the bipartite response regulators"/>
    <property type="match status" value="1"/>
</dbReference>
<dbReference type="InterPro" id="IPR005143">
    <property type="entry name" value="TF_LuxR_autoind-bd_dom"/>
</dbReference>
<gene>
    <name evidence="5" type="ORF">WJT86_05850</name>
</gene>
<dbReference type="InterPro" id="IPR016032">
    <property type="entry name" value="Sig_transdc_resp-reg_C-effctor"/>
</dbReference>
<dbReference type="Gene3D" id="3.30.450.80">
    <property type="entry name" value="Transcription factor LuxR-like, autoinducer-binding domain"/>
    <property type="match status" value="1"/>
</dbReference>
<dbReference type="PANTHER" id="PTHR44688">
    <property type="entry name" value="DNA-BINDING TRANSCRIPTIONAL ACTIVATOR DEVR_DOSR"/>
    <property type="match status" value="1"/>
</dbReference>
<dbReference type="InterPro" id="IPR000792">
    <property type="entry name" value="Tscrpt_reg_LuxR_C"/>
</dbReference>
<evidence type="ECO:0000256" key="2">
    <source>
        <dbReference type="ARBA" id="ARBA00023125"/>
    </source>
</evidence>
<evidence type="ECO:0000313" key="5">
    <source>
        <dbReference type="EMBL" id="MEN3930586.1"/>
    </source>
</evidence>
<reference evidence="5 6" key="1">
    <citation type="submission" date="2024-04" db="EMBL/GenBank/DDBJ databases">
        <title>A novel species isolated from cricket.</title>
        <authorList>
            <person name="Wang H.-C."/>
        </authorList>
    </citation>
    <scope>NUCLEOTIDE SEQUENCE [LARGE SCALE GENOMIC DNA]</scope>
    <source>
        <strain evidence="5 6">WL0021</strain>
    </source>
</reference>
<dbReference type="EMBL" id="JBBYXI010000002">
    <property type="protein sequence ID" value="MEN3930586.1"/>
    <property type="molecule type" value="Genomic_DNA"/>
</dbReference>
<dbReference type="CDD" id="cd06170">
    <property type="entry name" value="LuxR_C_like"/>
    <property type="match status" value="1"/>
</dbReference>
<keyword evidence="2" id="KW-0238">DNA-binding</keyword>
<dbReference type="Pfam" id="PF00196">
    <property type="entry name" value="GerE"/>
    <property type="match status" value="1"/>
</dbReference>
<protein>
    <submittedName>
        <fullName evidence="5">Autoinducer binding domain-containing protein</fullName>
    </submittedName>
</protein>
<dbReference type="InterPro" id="IPR036388">
    <property type="entry name" value="WH-like_DNA-bd_sf"/>
</dbReference>
<dbReference type="Gene3D" id="1.10.10.10">
    <property type="entry name" value="Winged helix-like DNA-binding domain superfamily/Winged helix DNA-binding domain"/>
    <property type="match status" value="1"/>
</dbReference>
<evidence type="ECO:0000256" key="1">
    <source>
        <dbReference type="ARBA" id="ARBA00023015"/>
    </source>
</evidence>
<keyword evidence="6" id="KW-1185">Reference proteome</keyword>
<dbReference type="SUPFAM" id="SSF75516">
    <property type="entry name" value="Pheromone-binding domain of LuxR-like quorum-sensing transcription factors"/>
    <property type="match status" value="1"/>
</dbReference>
<keyword evidence="3" id="KW-0804">Transcription</keyword>
<dbReference type="PROSITE" id="PS50043">
    <property type="entry name" value="HTH_LUXR_2"/>
    <property type="match status" value="1"/>
</dbReference>
<dbReference type="PRINTS" id="PR00038">
    <property type="entry name" value="HTHLUXR"/>
</dbReference>
<accession>A0ABV0BJY5</accession>
<evidence type="ECO:0000256" key="3">
    <source>
        <dbReference type="ARBA" id="ARBA00023163"/>
    </source>
</evidence>
<proteinExistence type="predicted"/>
<evidence type="ECO:0000313" key="6">
    <source>
        <dbReference type="Proteomes" id="UP001418637"/>
    </source>
</evidence>